<dbReference type="EMBL" id="JALGBH010000002">
    <property type="protein sequence ID" value="MCJ0743161.1"/>
    <property type="molecule type" value="Genomic_DNA"/>
</dbReference>
<comment type="caution">
    <text evidence="1">The sequence shown here is derived from an EMBL/GenBank/DDBJ whole genome shotgun (WGS) entry which is preliminary data.</text>
</comment>
<organism evidence="1 2">
    <name type="scientific">Pedobacter montanisoli</name>
    <dbReference type="NCBI Taxonomy" id="2923277"/>
    <lineage>
        <taxon>Bacteria</taxon>
        <taxon>Pseudomonadati</taxon>
        <taxon>Bacteroidota</taxon>
        <taxon>Sphingobacteriia</taxon>
        <taxon>Sphingobacteriales</taxon>
        <taxon>Sphingobacteriaceae</taxon>
        <taxon>Pedobacter</taxon>
    </lineage>
</organism>
<evidence type="ECO:0000313" key="2">
    <source>
        <dbReference type="Proteomes" id="UP001165460"/>
    </source>
</evidence>
<evidence type="ECO:0000313" key="1">
    <source>
        <dbReference type="EMBL" id="MCJ0743161.1"/>
    </source>
</evidence>
<dbReference type="RefSeq" id="WP_243362245.1">
    <property type="nucleotide sequence ID" value="NZ_JALGBH010000002.1"/>
</dbReference>
<reference evidence="1" key="1">
    <citation type="submission" date="2022-03" db="EMBL/GenBank/DDBJ databases">
        <authorList>
            <person name="Woo C.Y."/>
        </authorList>
    </citation>
    <scope>NUCLEOTIDE SEQUENCE</scope>
    <source>
        <strain evidence="1">CYS-01</strain>
    </source>
</reference>
<keyword evidence="2" id="KW-1185">Reference proteome</keyword>
<accession>A0ABS9ZXX4</accession>
<name>A0ABS9ZXX4_9SPHI</name>
<protein>
    <submittedName>
        <fullName evidence="1">Uncharacterized protein</fullName>
    </submittedName>
</protein>
<sequence>MFRISLALSFIILITIKQQCFAQKIVFNWGTQQADLNYNECYQSLIKLNLGTTKTKELADCIFGKLKSKFPKGVNLDTNQFIEIIKQLMKSCFYEQNVQDELPFFWNEQYLKGFRVAMLKSMPFEFSEDQKNKLFDCALKKLKEKYPNDGFKIAEIRKDFEKIAKDCELEIIK</sequence>
<dbReference type="Proteomes" id="UP001165460">
    <property type="component" value="Unassembled WGS sequence"/>
</dbReference>
<gene>
    <name evidence="1" type="ORF">MMF97_10595</name>
</gene>
<proteinExistence type="predicted"/>